<feature type="region of interest" description="Disordered" evidence="1">
    <location>
        <begin position="66"/>
        <end position="152"/>
    </location>
</feature>
<dbReference type="Proteomes" id="UP000250275">
    <property type="component" value="Unassembled WGS sequence"/>
</dbReference>
<feature type="compositionally biased region" description="Acidic residues" evidence="1">
    <location>
        <begin position="140"/>
        <end position="152"/>
    </location>
</feature>
<keyword evidence="3" id="KW-1185">Reference proteome</keyword>
<reference evidence="2 3" key="1">
    <citation type="submission" date="2015-07" db="EMBL/GenBank/DDBJ databases">
        <title>The genome of Eufriesea mexicana.</title>
        <authorList>
            <person name="Pan H."/>
            <person name="Kapheim K."/>
        </authorList>
    </citation>
    <scope>NUCLEOTIDE SEQUENCE [LARGE SCALE GENOMIC DNA]</scope>
    <source>
        <strain evidence="2">0111107269</strain>
        <tissue evidence="2">Whole body</tissue>
    </source>
</reference>
<feature type="compositionally biased region" description="Basic and acidic residues" evidence="1">
    <location>
        <begin position="66"/>
        <end position="80"/>
    </location>
</feature>
<evidence type="ECO:0000313" key="2">
    <source>
        <dbReference type="EMBL" id="OAD54402.1"/>
    </source>
</evidence>
<protein>
    <submittedName>
        <fullName evidence="2">Uncharacterized protein</fullName>
    </submittedName>
</protein>
<proteinExistence type="predicted"/>
<name>A0A310SJ07_9HYME</name>
<evidence type="ECO:0000313" key="3">
    <source>
        <dbReference type="Proteomes" id="UP000250275"/>
    </source>
</evidence>
<feature type="compositionally biased region" description="Basic and acidic residues" evidence="1">
    <location>
        <begin position="90"/>
        <end position="112"/>
    </location>
</feature>
<dbReference type="AlphaFoldDB" id="A0A310SJ07"/>
<dbReference type="EMBL" id="KQ764769">
    <property type="protein sequence ID" value="OAD54402.1"/>
    <property type="molecule type" value="Genomic_DNA"/>
</dbReference>
<feature type="compositionally biased region" description="Acidic residues" evidence="1">
    <location>
        <begin position="113"/>
        <end position="122"/>
    </location>
</feature>
<organism evidence="2 3">
    <name type="scientific">Eufriesea mexicana</name>
    <dbReference type="NCBI Taxonomy" id="516756"/>
    <lineage>
        <taxon>Eukaryota</taxon>
        <taxon>Metazoa</taxon>
        <taxon>Ecdysozoa</taxon>
        <taxon>Arthropoda</taxon>
        <taxon>Hexapoda</taxon>
        <taxon>Insecta</taxon>
        <taxon>Pterygota</taxon>
        <taxon>Neoptera</taxon>
        <taxon>Endopterygota</taxon>
        <taxon>Hymenoptera</taxon>
        <taxon>Apocrita</taxon>
        <taxon>Aculeata</taxon>
        <taxon>Apoidea</taxon>
        <taxon>Anthophila</taxon>
        <taxon>Apidae</taxon>
        <taxon>Eufriesea</taxon>
    </lineage>
</organism>
<evidence type="ECO:0000256" key="1">
    <source>
        <dbReference type="SAM" id="MobiDB-lite"/>
    </source>
</evidence>
<sequence>MYVLNQANGNENNSTKFRYLNDCLHSHASDLANPNTNTMCKLASVSKSVSIRRHPVYARAHGRIGEKNTRLGKVRNREGTTRALRKSGAHNKDGTTPMKKDAGRDYSIHSEDSDMQVEDSDSDLGPRRISRAVPLRYSSDSDDSSNSEMSTE</sequence>
<gene>
    <name evidence="2" type="ORF">WN48_07903</name>
</gene>
<accession>A0A310SJ07</accession>